<keyword evidence="3" id="KW-0812">Transmembrane</keyword>
<organism evidence="4 5">
    <name type="scientific">Thalassoglobus neptunius</name>
    <dbReference type="NCBI Taxonomy" id="1938619"/>
    <lineage>
        <taxon>Bacteria</taxon>
        <taxon>Pseudomonadati</taxon>
        <taxon>Planctomycetota</taxon>
        <taxon>Planctomycetia</taxon>
        <taxon>Planctomycetales</taxon>
        <taxon>Planctomycetaceae</taxon>
        <taxon>Thalassoglobus</taxon>
    </lineage>
</organism>
<feature type="transmembrane region" description="Helical" evidence="3">
    <location>
        <begin position="404"/>
        <end position="423"/>
    </location>
</feature>
<dbReference type="EMBL" id="SIHI01000001">
    <property type="protein sequence ID" value="TWT56945.1"/>
    <property type="molecule type" value="Genomic_DNA"/>
</dbReference>
<feature type="transmembrane region" description="Helical" evidence="3">
    <location>
        <begin position="376"/>
        <end position="392"/>
    </location>
</feature>
<evidence type="ECO:0000256" key="1">
    <source>
        <dbReference type="ARBA" id="ARBA00023115"/>
    </source>
</evidence>
<gene>
    <name evidence="4" type="ORF">KOR42_03010</name>
</gene>
<dbReference type="CDD" id="cd06174">
    <property type="entry name" value="MFS"/>
    <property type="match status" value="1"/>
</dbReference>
<feature type="transmembrane region" description="Helical" evidence="3">
    <location>
        <begin position="316"/>
        <end position="334"/>
    </location>
</feature>
<dbReference type="InterPro" id="IPR036259">
    <property type="entry name" value="MFS_trans_sf"/>
</dbReference>
<dbReference type="Gene3D" id="3.40.50.150">
    <property type="entry name" value="Vaccinia Virus protein VP39"/>
    <property type="match status" value="1"/>
</dbReference>
<dbReference type="Proteomes" id="UP000317243">
    <property type="component" value="Unassembled WGS sequence"/>
</dbReference>
<dbReference type="PANTHER" id="PTHR43317">
    <property type="entry name" value="THERMOSPERMINE SYNTHASE ACAULIS5"/>
    <property type="match status" value="1"/>
</dbReference>
<evidence type="ECO:0000256" key="2">
    <source>
        <dbReference type="SAM" id="MobiDB-lite"/>
    </source>
</evidence>
<feature type="transmembrane region" description="Helical" evidence="3">
    <location>
        <begin position="258"/>
        <end position="278"/>
    </location>
</feature>
<feature type="transmembrane region" description="Helical" evidence="3">
    <location>
        <begin position="104"/>
        <end position="123"/>
    </location>
</feature>
<keyword evidence="3" id="KW-0472">Membrane</keyword>
<comment type="caution">
    <text evidence="4">The sequence shown here is derived from an EMBL/GenBank/DDBJ whole genome shotgun (WGS) entry which is preliminary data.</text>
</comment>
<feature type="transmembrane region" description="Helical" evidence="3">
    <location>
        <begin position="290"/>
        <end position="310"/>
    </location>
</feature>
<dbReference type="PANTHER" id="PTHR43317:SF1">
    <property type="entry name" value="THERMOSPERMINE SYNTHASE ACAULIS5"/>
    <property type="match status" value="1"/>
</dbReference>
<feature type="transmembrane region" description="Helical" evidence="3">
    <location>
        <begin position="175"/>
        <end position="194"/>
    </location>
</feature>
<dbReference type="SUPFAM" id="SSF103473">
    <property type="entry name" value="MFS general substrate transporter"/>
    <property type="match status" value="1"/>
</dbReference>
<dbReference type="SUPFAM" id="SSF53335">
    <property type="entry name" value="S-adenosyl-L-methionine-dependent methyltransferases"/>
    <property type="match status" value="1"/>
</dbReference>
<dbReference type="GO" id="GO:0006596">
    <property type="term" value="P:polyamine biosynthetic process"/>
    <property type="evidence" value="ECO:0007669"/>
    <property type="project" value="UniProtKB-KW"/>
</dbReference>
<evidence type="ECO:0000256" key="3">
    <source>
        <dbReference type="SAM" id="Phobius"/>
    </source>
</evidence>
<feature type="transmembrane region" description="Helical" evidence="3">
    <location>
        <begin position="346"/>
        <end position="370"/>
    </location>
</feature>
<keyword evidence="5" id="KW-1185">Reference proteome</keyword>
<dbReference type="NCBIfam" id="NF037959">
    <property type="entry name" value="MFS_SpdSyn"/>
    <property type="match status" value="1"/>
</dbReference>
<feature type="transmembrane region" description="Helical" evidence="3">
    <location>
        <begin position="42"/>
        <end position="60"/>
    </location>
</feature>
<feature type="transmembrane region" description="Helical" evidence="3">
    <location>
        <begin position="234"/>
        <end position="252"/>
    </location>
</feature>
<feature type="transmembrane region" description="Helical" evidence="3">
    <location>
        <begin position="72"/>
        <end position="92"/>
    </location>
</feature>
<keyword evidence="3" id="KW-1133">Transmembrane helix</keyword>
<feature type="transmembrane region" description="Helical" evidence="3">
    <location>
        <begin position="144"/>
        <end position="163"/>
    </location>
</feature>
<evidence type="ECO:0000313" key="5">
    <source>
        <dbReference type="Proteomes" id="UP000317243"/>
    </source>
</evidence>
<accession>A0A5C5X432</accession>
<dbReference type="InterPro" id="IPR029063">
    <property type="entry name" value="SAM-dependent_MTases_sf"/>
</dbReference>
<dbReference type="RefSeq" id="WP_231740580.1">
    <property type="nucleotide sequence ID" value="NZ_SIHI01000001.1"/>
</dbReference>
<evidence type="ECO:0000313" key="4">
    <source>
        <dbReference type="EMBL" id="TWT56945.1"/>
    </source>
</evidence>
<keyword evidence="1" id="KW-0620">Polyamine biosynthesis</keyword>
<protein>
    <submittedName>
        <fullName evidence="4">Spermidine synthase</fullName>
    </submittedName>
</protein>
<sequence length="699" mass="77438">MKQRLTSVLFAVSVFVSAFLLFQVQPLISKAILPWFGGTPNVWTTCLLFFQTVLFGGYVYAHLLTDRLQPKWQAIVHVVLLASAAALIQIVPNDSWKPVGGDSPVIRILGVLLVTVGLPYFVLSTTGPLLQAWFGRTFPGRSPYRLYALSNFGSLLALLSYPFVFEPVIGMGQQAALWTSAFMVLAVLCGLCAITSATTQFPAEGNEENPQELPARESESNSANEVDSSRWWKWFGLSMIASVMLLATTNQVCQDVAVIPFLWVVPLSLYLLTFILCFESENWYSRLWNGLGGAFCVAMVTYLMTFPAALSFASQIFVYFAGLFAVCMVCHGELARLKPEPKRLTAFYLTMAAGGACGGLFVGVLAPMIFPLYLEMHFGLVICCVLTMAVYFHENSRREERDQMPVWGHLGGFVVIIGVAIILQSQASAVIRDAVEIERNFYGVLRIEDAYDEDASAETLNLRHGRILHGVQFKDPQKQMIPTTYYGENSGVGRTLSALHQHRDQLKVGVVGLGVGTLSTYGRAGDLFRYYEINDAVVRIAQDKFSFLSQSPSDSEMIVGDARLMLEQEPDQEYDLLVLDAFSGDSVPTHLLTKEAAAVYRRHLAPNGVLAIHISNLHFDLKPVAAAIAEEVGLDFRIARGGFQDETAEVPNLWLIASDDSEVLTDPNLMELVKPSPEERVLWTDDFSNLFTVLHKKLF</sequence>
<dbReference type="AlphaFoldDB" id="A0A5C5X432"/>
<reference evidence="4 5" key="1">
    <citation type="submission" date="2019-02" db="EMBL/GenBank/DDBJ databases">
        <title>Deep-cultivation of Planctomycetes and their phenomic and genomic characterization uncovers novel biology.</title>
        <authorList>
            <person name="Wiegand S."/>
            <person name="Jogler M."/>
            <person name="Boedeker C."/>
            <person name="Pinto D."/>
            <person name="Vollmers J."/>
            <person name="Rivas-Marin E."/>
            <person name="Kohn T."/>
            <person name="Peeters S.H."/>
            <person name="Heuer A."/>
            <person name="Rast P."/>
            <person name="Oberbeckmann S."/>
            <person name="Bunk B."/>
            <person name="Jeske O."/>
            <person name="Meyerdierks A."/>
            <person name="Storesund J.E."/>
            <person name="Kallscheuer N."/>
            <person name="Luecker S."/>
            <person name="Lage O.M."/>
            <person name="Pohl T."/>
            <person name="Merkel B.J."/>
            <person name="Hornburger P."/>
            <person name="Mueller R.-W."/>
            <person name="Bruemmer F."/>
            <person name="Labrenz M."/>
            <person name="Spormann A.M."/>
            <person name="Op Den Camp H."/>
            <person name="Overmann J."/>
            <person name="Amann R."/>
            <person name="Jetten M.S.M."/>
            <person name="Mascher T."/>
            <person name="Medema M.H."/>
            <person name="Devos D.P."/>
            <person name="Kaster A.-K."/>
            <person name="Ovreas L."/>
            <person name="Rohde M."/>
            <person name="Galperin M.Y."/>
            <person name="Jogler C."/>
        </authorList>
    </citation>
    <scope>NUCLEOTIDE SEQUENCE [LARGE SCALE GENOMIC DNA]</scope>
    <source>
        <strain evidence="4 5">KOR42</strain>
    </source>
</reference>
<feature type="region of interest" description="Disordered" evidence="2">
    <location>
        <begin position="203"/>
        <end position="224"/>
    </location>
</feature>
<name>A0A5C5X432_9PLAN</name>
<proteinExistence type="predicted"/>